<keyword evidence="3" id="KW-1185">Reference proteome</keyword>
<accession>A0A0D3EDS6</accession>
<protein>
    <recommendedName>
        <fullName evidence="1">DUF4283 domain-containing protein</fullName>
    </recommendedName>
</protein>
<evidence type="ECO:0000259" key="1">
    <source>
        <dbReference type="Pfam" id="PF14111"/>
    </source>
</evidence>
<dbReference type="InterPro" id="IPR025558">
    <property type="entry name" value="DUF4283"/>
</dbReference>
<dbReference type="OMA" id="LRAMEMM"/>
<dbReference type="PANTHER" id="PTHR31286">
    <property type="entry name" value="GLYCINE-RICH CELL WALL STRUCTURAL PROTEIN 1.8-LIKE"/>
    <property type="match status" value="1"/>
</dbReference>
<dbReference type="Pfam" id="PF14111">
    <property type="entry name" value="DUF4283"/>
    <property type="match status" value="1"/>
</dbReference>
<evidence type="ECO:0000313" key="3">
    <source>
        <dbReference type="Proteomes" id="UP000032141"/>
    </source>
</evidence>
<feature type="domain" description="DUF4283" evidence="1">
    <location>
        <begin position="76"/>
        <end position="152"/>
    </location>
</feature>
<dbReference type="HOGENOM" id="CLU_649508_0_0_1"/>
<reference evidence="2" key="2">
    <citation type="submission" date="2015-03" db="UniProtKB">
        <authorList>
            <consortium name="EnsemblPlants"/>
        </authorList>
    </citation>
    <scope>IDENTIFICATION</scope>
</reference>
<proteinExistence type="predicted"/>
<dbReference type="EnsemblPlants" id="Bo9g151830.1">
    <property type="protein sequence ID" value="Bo9g151830.1"/>
    <property type="gene ID" value="Bo9g151830"/>
</dbReference>
<dbReference type="PANTHER" id="PTHR31286:SF113">
    <property type="entry name" value="DUF4283 DOMAIN-CONTAINING PROTEIN"/>
    <property type="match status" value="1"/>
</dbReference>
<dbReference type="Proteomes" id="UP000032141">
    <property type="component" value="Chromosome C9"/>
</dbReference>
<organism evidence="2 3">
    <name type="scientific">Brassica oleracea var. oleracea</name>
    <dbReference type="NCBI Taxonomy" id="109376"/>
    <lineage>
        <taxon>Eukaryota</taxon>
        <taxon>Viridiplantae</taxon>
        <taxon>Streptophyta</taxon>
        <taxon>Embryophyta</taxon>
        <taxon>Tracheophyta</taxon>
        <taxon>Spermatophyta</taxon>
        <taxon>Magnoliopsida</taxon>
        <taxon>eudicotyledons</taxon>
        <taxon>Gunneridae</taxon>
        <taxon>Pentapetalae</taxon>
        <taxon>rosids</taxon>
        <taxon>malvids</taxon>
        <taxon>Brassicales</taxon>
        <taxon>Brassicaceae</taxon>
        <taxon>Brassiceae</taxon>
        <taxon>Brassica</taxon>
    </lineage>
</organism>
<dbReference type="Gramene" id="Bo9g151830.1">
    <property type="protein sequence ID" value="Bo9g151830.1"/>
    <property type="gene ID" value="Bo9g151830"/>
</dbReference>
<sequence>MENLDQYKRMIDESLWCIIVLLFWLIKFQKLKFFVIMTQSQLLNHGEEQKNGEGMRKRLKISVAHFDNSALIKTYSKTLIGRCMNPEEQEMKALFTNLPKIRKLEDRVTGSDLSFGKFRFDFKMEEELEEVLKQQPFHFDYWMLSLARWQPKQSRSFPSEIMFWVRVIGIPLEFRTVPTFDSIGGALGRVVAVDVTLNRVQVVVDAFKELCFETTVDFKGGEFYDGEEAAVSLRYEKLFGYCKLCEILCHKEELCPLEEKNIKSSPARRRETREGTVDGLMVRSMRSELVVTRVLSLVDTRVNSTKGEIVENAMGRARVKWLIQQTQSGSRQMSGDLGSLQLIMGTEVMARARGTKIRGEMMEEMELQVGELVIRSHVLNPLQNNQRMINVRGFQVRKHEKKERLRAMEMMLRYYRLRGFNLS</sequence>
<reference evidence="2 3" key="1">
    <citation type="journal article" date="2014" name="Genome Biol.">
        <title>Transcriptome and methylome profiling reveals relics of genome dominance in the mesopolyploid Brassica oleracea.</title>
        <authorList>
            <person name="Parkin I.A."/>
            <person name="Koh C."/>
            <person name="Tang H."/>
            <person name="Robinson S.J."/>
            <person name="Kagale S."/>
            <person name="Clarke W.E."/>
            <person name="Town C.D."/>
            <person name="Nixon J."/>
            <person name="Krishnakumar V."/>
            <person name="Bidwell S.L."/>
            <person name="Denoeud F."/>
            <person name="Belcram H."/>
            <person name="Links M.G."/>
            <person name="Just J."/>
            <person name="Clarke C."/>
            <person name="Bender T."/>
            <person name="Huebert T."/>
            <person name="Mason A.S."/>
            <person name="Pires J.C."/>
            <person name="Barker G."/>
            <person name="Moore J."/>
            <person name="Walley P.G."/>
            <person name="Manoli S."/>
            <person name="Batley J."/>
            <person name="Edwards D."/>
            <person name="Nelson M.N."/>
            <person name="Wang X."/>
            <person name="Paterson A.H."/>
            <person name="King G."/>
            <person name="Bancroft I."/>
            <person name="Chalhoub B."/>
            <person name="Sharpe A.G."/>
        </authorList>
    </citation>
    <scope>NUCLEOTIDE SEQUENCE</scope>
    <source>
        <strain evidence="2 3">cv. TO1000</strain>
    </source>
</reference>
<dbReference type="eggNOG" id="KOG1075">
    <property type="taxonomic scope" value="Eukaryota"/>
</dbReference>
<evidence type="ECO:0000313" key="2">
    <source>
        <dbReference type="EnsemblPlants" id="Bo9g151830.1"/>
    </source>
</evidence>
<dbReference type="AlphaFoldDB" id="A0A0D3EDS6"/>
<name>A0A0D3EDS6_BRAOL</name>
<dbReference type="InterPro" id="IPR040256">
    <property type="entry name" value="At4g02000-like"/>
</dbReference>